<proteinExistence type="predicted"/>
<evidence type="ECO:0000313" key="2">
    <source>
        <dbReference type="Proteomes" id="UP000712673"/>
    </source>
</evidence>
<gene>
    <name evidence="1" type="ORF">FJZ47_16080</name>
</gene>
<accession>A0A937W1T2</accession>
<name>A0A937W1T2_UNCTE</name>
<dbReference type="EMBL" id="VGLS01000537">
    <property type="protein sequence ID" value="MBM3225303.1"/>
    <property type="molecule type" value="Genomic_DNA"/>
</dbReference>
<keyword evidence="1" id="KW-0067">ATP-binding</keyword>
<sequence>MKANPGGDIPPHAVIGRDRRIADLWRTFERQSLLLTAERRMGKTSILRKMAAEAPDGIQVVFHELEHINTPLEFVQVVFDDVRTH</sequence>
<dbReference type="SUPFAM" id="SSF52540">
    <property type="entry name" value="P-loop containing nucleoside triphosphate hydrolases"/>
    <property type="match status" value="1"/>
</dbReference>
<dbReference type="InterPro" id="IPR027417">
    <property type="entry name" value="P-loop_NTPase"/>
</dbReference>
<dbReference type="AlphaFoldDB" id="A0A937W1T2"/>
<dbReference type="Proteomes" id="UP000712673">
    <property type="component" value="Unassembled WGS sequence"/>
</dbReference>
<dbReference type="Gene3D" id="3.40.50.300">
    <property type="entry name" value="P-loop containing nucleotide triphosphate hydrolases"/>
    <property type="match status" value="1"/>
</dbReference>
<dbReference type="GO" id="GO:0005524">
    <property type="term" value="F:ATP binding"/>
    <property type="evidence" value="ECO:0007669"/>
    <property type="project" value="UniProtKB-KW"/>
</dbReference>
<protein>
    <submittedName>
        <fullName evidence="1">ATP-binding protein</fullName>
    </submittedName>
</protein>
<organism evidence="1 2">
    <name type="scientific">Tectimicrobiota bacterium</name>
    <dbReference type="NCBI Taxonomy" id="2528274"/>
    <lineage>
        <taxon>Bacteria</taxon>
        <taxon>Pseudomonadati</taxon>
        <taxon>Nitrospinota/Tectimicrobiota group</taxon>
        <taxon>Candidatus Tectimicrobiota</taxon>
    </lineage>
</organism>
<keyword evidence="1" id="KW-0547">Nucleotide-binding</keyword>
<evidence type="ECO:0000313" key="1">
    <source>
        <dbReference type="EMBL" id="MBM3225303.1"/>
    </source>
</evidence>
<comment type="caution">
    <text evidence="1">The sequence shown here is derived from an EMBL/GenBank/DDBJ whole genome shotgun (WGS) entry which is preliminary data.</text>
</comment>
<reference evidence="1" key="1">
    <citation type="submission" date="2019-03" db="EMBL/GenBank/DDBJ databases">
        <title>Lake Tanganyika Metagenome-Assembled Genomes (MAGs).</title>
        <authorList>
            <person name="Tran P."/>
        </authorList>
    </citation>
    <scope>NUCLEOTIDE SEQUENCE</scope>
    <source>
        <strain evidence="1">K_DeepCast_65m_m2_066</strain>
    </source>
</reference>